<proteinExistence type="inferred from homology"/>
<feature type="domain" description="SPOR" evidence="4">
    <location>
        <begin position="179"/>
        <end position="259"/>
    </location>
</feature>
<dbReference type="GO" id="GO:0042834">
    <property type="term" value="F:peptidoglycan binding"/>
    <property type="evidence" value="ECO:0007669"/>
    <property type="project" value="InterPro"/>
</dbReference>
<reference evidence="5" key="1">
    <citation type="journal article" date="2014" name="Front. Microbiol.">
        <title>High frequency of phylogenetically diverse reductive dehalogenase-homologous genes in deep subseafloor sedimentary metagenomes.</title>
        <authorList>
            <person name="Kawai M."/>
            <person name="Futagami T."/>
            <person name="Toyoda A."/>
            <person name="Takaki Y."/>
            <person name="Nishi S."/>
            <person name="Hori S."/>
            <person name="Arai W."/>
            <person name="Tsubouchi T."/>
            <person name="Morono Y."/>
            <person name="Uchiyama I."/>
            <person name="Ito T."/>
            <person name="Fujiyama A."/>
            <person name="Inagaki F."/>
            <person name="Takami H."/>
        </authorList>
    </citation>
    <scope>NUCLEOTIDE SEQUENCE</scope>
    <source>
        <strain evidence="5">Expedition CK06-06</strain>
    </source>
</reference>
<dbReference type="Gene3D" id="2.40.40.10">
    <property type="entry name" value="RlpA-like domain"/>
    <property type="match status" value="1"/>
</dbReference>
<dbReference type="SUPFAM" id="SSF50685">
    <property type="entry name" value="Barwin-like endoglucanases"/>
    <property type="match status" value="1"/>
</dbReference>
<evidence type="ECO:0000259" key="4">
    <source>
        <dbReference type="PROSITE" id="PS51724"/>
    </source>
</evidence>
<dbReference type="GO" id="GO:0016829">
    <property type="term" value="F:lyase activity"/>
    <property type="evidence" value="ECO:0007669"/>
    <property type="project" value="UniProtKB-KW"/>
</dbReference>
<protein>
    <recommendedName>
        <fullName evidence="4">SPOR domain-containing protein</fullName>
    </recommendedName>
</protein>
<dbReference type="Pfam" id="PF05036">
    <property type="entry name" value="SPOR"/>
    <property type="match status" value="1"/>
</dbReference>
<comment type="caution">
    <text evidence="5">The sequence shown here is derived from an EMBL/GenBank/DDBJ whole genome shotgun (WGS) entry which is preliminary data.</text>
</comment>
<evidence type="ECO:0000256" key="3">
    <source>
        <dbReference type="ARBA" id="ARBA00023316"/>
    </source>
</evidence>
<gene>
    <name evidence="5" type="ORF">S01H1_30686</name>
</gene>
<name>X0TFU2_9ZZZZ</name>
<sequence length="259" mass="28264">RHILILLSISCGLLCGCFSHRVQQDGPPNRSVNLSKIHDAVPKAEPKSLYGNPKSYVANGKRYYVLNSAVGYNKRGVASWYGTKFHGHLTSTREPYNMFAMTAASPELPIPTYVRVTNLSNGRHVIVKVNDRGPFVANRIIDLSYAAAAKLGYMSKGTASVQVTAINPYHPEKLAPVVTVNNSQRYLQIGAFRYYANADELKKNISKLTGEPVKIATVESGSTPIYKVRIGPLAGEGESDQLQQLLQQNGFGEAITVVG</sequence>
<dbReference type="PROSITE" id="PS51724">
    <property type="entry name" value="SPOR"/>
    <property type="match status" value="1"/>
</dbReference>
<evidence type="ECO:0000256" key="1">
    <source>
        <dbReference type="ARBA" id="ARBA00022729"/>
    </source>
</evidence>
<accession>X0TFU2</accession>
<keyword evidence="2" id="KW-0456">Lyase</keyword>
<dbReference type="GO" id="GO:0071555">
    <property type="term" value="P:cell wall organization"/>
    <property type="evidence" value="ECO:0007669"/>
    <property type="project" value="UniProtKB-KW"/>
</dbReference>
<dbReference type="InterPro" id="IPR034718">
    <property type="entry name" value="RlpA"/>
</dbReference>
<evidence type="ECO:0000256" key="2">
    <source>
        <dbReference type="ARBA" id="ARBA00023239"/>
    </source>
</evidence>
<dbReference type="InterPro" id="IPR036908">
    <property type="entry name" value="RlpA-like_sf"/>
</dbReference>
<dbReference type="PANTHER" id="PTHR34183:SF1">
    <property type="entry name" value="ENDOLYTIC PEPTIDOGLYCAN TRANSGLYCOSYLASE RLPA"/>
    <property type="match status" value="1"/>
</dbReference>
<dbReference type="Pfam" id="PF03330">
    <property type="entry name" value="DPBB_1"/>
    <property type="match status" value="1"/>
</dbReference>
<dbReference type="InterPro" id="IPR036680">
    <property type="entry name" value="SPOR-like_sf"/>
</dbReference>
<dbReference type="GO" id="GO:0009279">
    <property type="term" value="C:cell outer membrane"/>
    <property type="evidence" value="ECO:0007669"/>
    <property type="project" value="TreeGrafter"/>
</dbReference>
<dbReference type="PANTHER" id="PTHR34183">
    <property type="entry name" value="ENDOLYTIC PEPTIDOGLYCAN TRANSGLYCOSYLASE RLPA"/>
    <property type="match status" value="1"/>
</dbReference>
<dbReference type="NCBIfam" id="TIGR00413">
    <property type="entry name" value="rlpA"/>
    <property type="match status" value="1"/>
</dbReference>
<dbReference type="CDD" id="cd22268">
    <property type="entry name" value="DPBB_RlpA-like"/>
    <property type="match status" value="1"/>
</dbReference>
<dbReference type="HAMAP" id="MF_02071">
    <property type="entry name" value="RlpA"/>
    <property type="match status" value="1"/>
</dbReference>
<dbReference type="InterPro" id="IPR009009">
    <property type="entry name" value="RlpA-like_DPBB"/>
</dbReference>
<organism evidence="5">
    <name type="scientific">marine sediment metagenome</name>
    <dbReference type="NCBI Taxonomy" id="412755"/>
    <lineage>
        <taxon>unclassified sequences</taxon>
        <taxon>metagenomes</taxon>
        <taxon>ecological metagenomes</taxon>
    </lineage>
</organism>
<dbReference type="InterPro" id="IPR012997">
    <property type="entry name" value="RplA"/>
</dbReference>
<dbReference type="EMBL" id="BARS01018901">
    <property type="protein sequence ID" value="GAF86191.1"/>
    <property type="molecule type" value="Genomic_DNA"/>
</dbReference>
<feature type="non-terminal residue" evidence="5">
    <location>
        <position position="1"/>
    </location>
</feature>
<keyword evidence="1" id="KW-0732">Signal</keyword>
<evidence type="ECO:0000313" key="5">
    <source>
        <dbReference type="EMBL" id="GAF86191.1"/>
    </source>
</evidence>
<keyword evidence="3" id="KW-0961">Cell wall biogenesis/degradation</keyword>
<dbReference type="AlphaFoldDB" id="X0TFU2"/>
<dbReference type="Gene3D" id="3.30.70.1070">
    <property type="entry name" value="Sporulation related repeat"/>
    <property type="match status" value="1"/>
</dbReference>
<dbReference type="SUPFAM" id="SSF110997">
    <property type="entry name" value="Sporulation related repeat"/>
    <property type="match status" value="1"/>
</dbReference>
<dbReference type="InterPro" id="IPR007730">
    <property type="entry name" value="SPOR-like_dom"/>
</dbReference>